<reference evidence="4" key="2">
    <citation type="journal article" date="2018" name="Nat. Commun.">
        <title>Extreme sensitivity to ultraviolet light in the fungal pathogen causing white-nose syndrome of bats.</title>
        <authorList>
            <person name="Palmer J.M."/>
            <person name="Drees K.P."/>
            <person name="Foster J.T."/>
            <person name="Lindner D.L."/>
        </authorList>
    </citation>
    <scope>NUCLEOTIDE SEQUENCE [LARGE SCALE GENOMIC DNA]</scope>
    <source>
        <strain evidence="4">UAMH 10579</strain>
    </source>
</reference>
<evidence type="ECO:0000256" key="1">
    <source>
        <dbReference type="SAM" id="MobiDB-lite"/>
    </source>
</evidence>
<dbReference type="OrthoDB" id="4664297at2759"/>
<organism evidence="3 4">
    <name type="scientific">Pseudogymnoascus verrucosus</name>
    <dbReference type="NCBI Taxonomy" id="342668"/>
    <lineage>
        <taxon>Eukaryota</taxon>
        <taxon>Fungi</taxon>
        <taxon>Dikarya</taxon>
        <taxon>Ascomycota</taxon>
        <taxon>Pezizomycotina</taxon>
        <taxon>Leotiomycetes</taxon>
        <taxon>Thelebolales</taxon>
        <taxon>Thelebolaceae</taxon>
        <taxon>Pseudogymnoascus</taxon>
    </lineage>
</organism>
<feature type="region of interest" description="Disordered" evidence="1">
    <location>
        <begin position="1"/>
        <end position="29"/>
    </location>
</feature>
<feature type="transmembrane region" description="Helical" evidence="2">
    <location>
        <begin position="33"/>
        <end position="53"/>
    </location>
</feature>
<reference evidence="3 4" key="1">
    <citation type="submission" date="2016-03" db="EMBL/GenBank/DDBJ databases">
        <title>Comparative genomics of Pseudogymnoascus destructans, the fungus causing white-nose syndrome of bats.</title>
        <authorList>
            <person name="Palmer J.M."/>
            <person name="Drees K.P."/>
            <person name="Foster J.T."/>
            <person name="Lindner D.L."/>
        </authorList>
    </citation>
    <scope>NUCLEOTIDE SEQUENCE [LARGE SCALE GENOMIC DNA]</scope>
    <source>
        <strain evidence="3 4">UAMH 10579</strain>
    </source>
</reference>
<dbReference type="AlphaFoldDB" id="A0A1B8GPZ1"/>
<keyword evidence="4" id="KW-1185">Reference proteome</keyword>
<sequence>MDQQKAEPTPFTSKTNSQTNGNGTSPRSGRARLIPGSIAFLVFLGIAALYMSATHLLNRDSVSVSMSSRHANDTPLFPITVSLSPLAAPQDTSTDAMPSFSVNVTLTNTGDVTLVILKWHTPFAHGAPAMGIFKVTDLWWGTAVPDMGLMVDYLFPEGGIFVHKQGNKTSDNLLLIRPGEGLSEEVKIGRSAMSIKRGKKYSVKAKGRWMAVWLGEDDNGRYSMRDSINNGQFESEAVEVQT</sequence>
<proteinExistence type="predicted"/>
<dbReference type="Proteomes" id="UP000091956">
    <property type="component" value="Unassembled WGS sequence"/>
</dbReference>
<dbReference type="RefSeq" id="XP_018131625.1">
    <property type="nucleotide sequence ID" value="XM_018273434.2"/>
</dbReference>
<feature type="compositionally biased region" description="Polar residues" evidence="1">
    <location>
        <begin position="10"/>
        <end position="27"/>
    </location>
</feature>
<keyword evidence="2" id="KW-0472">Membrane</keyword>
<dbReference type="GeneID" id="28837341"/>
<evidence type="ECO:0000313" key="4">
    <source>
        <dbReference type="Proteomes" id="UP000091956"/>
    </source>
</evidence>
<protein>
    <submittedName>
        <fullName evidence="3">Uncharacterized protein</fullName>
    </submittedName>
</protein>
<dbReference type="EMBL" id="KV460219">
    <property type="protein sequence ID" value="OBT97892.1"/>
    <property type="molecule type" value="Genomic_DNA"/>
</dbReference>
<evidence type="ECO:0000313" key="3">
    <source>
        <dbReference type="EMBL" id="OBT97892.1"/>
    </source>
</evidence>
<accession>A0A1B8GPZ1</accession>
<gene>
    <name evidence="3" type="ORF">VE01_03955</name>
</gene>
<name>A0A1B8GPZ1_9PEZI</name>
<keyword evidence="2" id="KW-0812">Transmembrane</keyword>
<evidence type="ECO:0000256" key="2">
    <source>
        <dbReference type="SAM" id="Phobius"/>
    </source>
</evidence>
<dbReference type="Gene3D" id="2.60.40.2970">
    <property type="match status" value="1"/>
</dbReference>
<keyword evidence="2" id="KW-1133">Transmembrane helix</keyword>